<keyword evidence="1" id="KW-0489">Methyltransferase</keyword>
<dbReference type="GO" id="GO:0008168">
    <property type="term" value="F:methyltransferase activity"/>
    <property type="evidence" value="ECO:0007669"/>
    <property type="project" value="UniProtKB-KW"/>
</dbReference>
<dbReference type="AlphaFoldDB" id="A0A5N5QA83"/>
<dbReference type="OrthoDB" id="417125at2759"/>
<sequence length="91" mass="10012">MLPEGVSQADTGPTYVYVLHTCPNAVGMRISLPTKEGGHGYEIPQDLRHRINVHLADPTLFDLAPTMPKPDVYEPSGSRILACVLVRSRSR</sequence>
<evidence type="ECO:0000313" key="1">
    <source>
        <dbReference type="EMBL" id="KAB5588682.1"/>
    </source>
</evidence>
<proteinExistence type="predicted"/>
<evidence type="ECO:0000313" key="2">
    <source>
        <dbReference type="Proteomes" id="UP000383932"/>
    </source>
</evidence>
<organism evidence="1 2">
    <name type="scientific">Ceratobasidium theobromae</name>
    <dbReference type="NCBI Taxonomy" id="1582974"/>
    <lineage>
        <taxon>Eukaryota</taxon>
        <taxon>Fungi</taxon>
        <taxon>Dikarya</taxon>
        <taxon>Basidiomycota</taxon>
        <taxon>Agaricomycotina</taxon>
        <taxon>Agaricomycetes</taxon>
        <taxon>Cantharellales</taxon>
        <taxon>Ceratobasidiaceae</taxon>
        <taxon>Ceratobasidium</taxon>
    </lineage>
</organism>
<keyword evidence="2" id="KW-1185">Reference proteome</keyword>
<gene>
    <name evidence="1" type="ORF">CTheo_7875</name>
</gene>
<reference evidence="1 2" key="1">
    <citation type="journal article" date="2019" name="Fungal Biol. Biotechnol.">
        <title>Draft genome sequence of fastidious pathogen Ceratobasidium theobromae, which causes vascular-streak dieback in Theobroma cacao.</title>
        <authorList>
            <person name="Ali S.S."/>
            <person name="Asman A."/>
            <person name="Shao J."/>
            <person name="Firmansyah A.P."/>
            <person name="Susilo A.W."/>
            <person name="Rosmana A."/>
            <person name="McMahon P."/>
            <person name="Junaid M."/>
            <person name="Guest D."/>
            <person name="Kheng T.Y."/>
            <person name="Meinhardt L.W."/>
            <person name="Bailey B.A."/>
        </authorList>
    </citation>
    <scope>NUCLEOTIDE SEQUENCE [LARGE SCALE GENOMIC DNA]</scope>
    <source>
        <strain evidence="1 2">CT2</strain>
    </source>
</reference>
<accession>A0A5N5QA83</accession>
<comment type="caution">
    <text evidence="1">The sequence shown here is derived from an EMBL/GenBank/DDBJ whole genome shotgun (WGS) entry which is preliminary data.</text>
</comment>
<dbReference type="EMBL" id="SSOP01000391">
    <property type="protein sequence ID" value="KAB5588682.1"/>
    <property type="molecule type" value="Genomic_DNA"/>
</dbReference>
<keyword evidence="1" id="KW-0808">Transferase</keyword>
<protein>
    <submittedName>
        <fullName evidence="1">Ribosomal RNA large subunit methyltransferase J</fullName>
    </submittedName>
</protein>
<dbReference type="Proteomes" id="UP000383932">
    <property type="component" value="Unassembled WGS sequence"/>
</dbReference>
<name>A0A5N5QA83_9AGAM</name>
<dbReference type="GO" id="GO:0032259">
    <property type="term" value="P:methylation"/>
    <property type="evidence" value="ECO:0007669"/>
    <property type="project" value="UniProtKB-KW"/>
</dbReference>